<evidence type="ECO:0000313" key="1">
    <source>
        <dbReference type="EMBL" id="CDI05936.1"/>
    </source>
</evidence>
<comment type="caution">
    <text evidence="1">The sequence shown here is derived from an EMBL/GenBank/DDBJ whole genome shotgun (WGS) entry which is preliminary data.</text>
</comment>
<accession>V6AT81</accession>
<dbReference type="Proteomes" id="UP000018159">
    <property type="component" value="Unassembled WGS sequence"/>
</dbReference>
<keyword evidence="2" id="KW-1185">Reference proteome</keyword>
<dbReference type="EMBL" id="CBTY010000009">
    <property type="protein sequence ID" value="CDI05936.1"/>
    <property type="molecule type" value="Genomic_DNA"/>
</dbReference>
<protein>
    <submittedName>
        <fullName evidence="1">Uncharacterized protein</fullName>
    </submittedName>
</protein>
<name>V6AT81_9ARCH</name>
<dbReference type="AlphaFoldDB" id="V6AT81"/>
<dbReference type="STRING" id="1407055.NITUZ_40102"/>
<evidence type="ECO:0000313" key="2">
    <source>
        <dbReference type="Proteomes" id="UP000018159"/>
    </source>
</evidence>
<gene>
    <name evidence="1" type="ORF">NITUZ_40102</name>
</gene>
<proteinExistence type="predicted"/>
<reference evidence="1 2" key="1">
    <citation type="journal article" date="2013" name="PLoS ONE">
        <title>Enrichment and Genome Sequence of the Group I.1a Ammonia-Oxidizing Archaeon ?Ca. Nitrosotenuis uzonensis? Representing a Clade Globally.</title>
        <authorList>
            <person name="Lebedeva E.V."/>
            <person name="Hatzenpichler R."/>
            <person name="Pelletier E."/>
            <person name="Schuster N."/>
            <person name="Hauzmayer S."/>
            <person name="Bulaev A."/>
            <person name="Grigor'eva N.V."/>
            <person name="Galushko A."/>
            <person name="Schmid M."/>
            <person name="Palatinszky M."/>
            <person name="Le Paslier D."/>
            <person name="Daims H."/>
            <person name="Wagner M."/>
        </authorList>
    </citation>
    <scope>NUCLEOTIDE SEQUENCE [LARGE SCALE GENOMIC DNA]</scope>
    <source>
        <strain evidence="1 2">N4</strain>
    </source>
</reference>
<organism evidence="1 2">
    <name type="scientific">Candidatus Nitrosotenuis uzonensis</name>
    <dbReference type="NCBI Taxonomy" id="1407055"/>
    <lineage>
        <taxon>Archaea</taxon>
        <taxon>Nitrososphaerota</taxon>
        <taxon>Candidatus Nitrosotenuis</taxon>
    </lineage>
</organism>
<sequence>MIKEHRRITIMNCKRCHHVAQIHESAMNSSSLMKLGRCAIPGCTCRQYVDSIEKLDEELL</sequence>